<dbReference type="AlphaFoldDB" id="A0AAV6JLR7"/>
<gene>
    <name evidence="1" type="ORF">RHGRI_021336</name>
</gene>
<dbReference type="Proteomes" id="UP000823749">
    <property type="component" value="Chromosome 7"/>
</dbReference>
<evidence type="ECO:0000313" key="1">
    <source>
        <dbReference type="EMBL" id="KAG5541477.1"/>
    </source>
</evidence>
<keyword evidence="2" id="KW-1185">Reference proteome</keyword>
<comment type="caution">
    <text evidence="1">The sequence shown here is derived from an EMBL/GenBank/DDBJ whole genome shotgun (WGS) entry which is preliminary data.</text>
</comment>
<sequence>MGFSETVIGGLKMGVARREDKHKQLELGPTLSVVQSSNPFIVPISRNSFLTSDIELPMFGNVEKEIVLAYVYTGRGDKDKYVEFGIRLKDKSVK</sequence>
<reference evidence="1" key="1">
    <citation type="submission" date="2020-08" db="EMBL/GenBank/DDBJ databases">
        <title>Plant Genome Project.</title>
        <authorList>
            <person name="Zhang R.-G."/>
        </authorList>
    </citation>
    <scope>NUCLEOTIDE SEQUENCE</scope>
    <source>
        <strain evidence="1">WSP0</strain>
        <tissue evidence="1">Leaf</tissue>
    </source>
</reference>
<organism evidence="1 2">
    <name type="scientific">Rhododendron griersonianum</name>
    <dbReference type="NCBI Taxonomy" id="479676"/>
    <lineage>
        <taxon>Eukaryota</taxon>
        <taxon>Viridiplantae</taxon>
        <taxon>Streptophyta</taxon>
        <taxon>Embryophyta</taxon>
        <taxon>Tracheophyta</taxon>
        <taxon>Spermatophyta</taxon>
        <taxon>Magnoliopsida</taxon>
        <taxon>eudicotyledons</taxon>
        <taxon>Gunneridae</taxon>
        <taxon>Pentapetalae</taxon>
        <taxon>asterids</taxon>
        <taxon>Ericales</taxon>
        <taxon>Ericaceae</taxon>
        <taxon>Ericoideae</taxon>
        <taxon>Rhodoreae</taxon>
        <taxon>Rhododendron</taxon>
    </lineage>
</organism>
<protein>
    <submittedName>
        <fullName evidence="1">Uncharacterized protein</fullName>
    </submittedName>
</protein>
<accession>A0AAV6JLR7</accession>
<proteinExistence type="predicted"/>
<dbReference type="EMBL" id="JACTNZ010000007">
    <property type="protein sequence ID" value="KAG5541477.1"/>
    <property type="molecule type" value="Genomic_DNA"/>
</dbReference>
<name>A0AAV6JLR7_9ERIC</name>
<evidence type="ECO:0000313" key="2">
    <source>
        <dbReference type="Proteomes" id="UP000823749"/>
    </source>
</evidence>